<keyword evidence="3" id="KW-1185">Reference proteome</keyword>
<sequence>MVLHNDKWKNKAKRDYMRKHGLLKKKTDTKESDSNNNSDEGDFNNTPSSNTLQPPPEDEEELAQIEKKTKEDESKKQTTNSQEVPDPDSSTVNTYRRKKKLQNNSWRFKSDIPDEADVIVDPEILEQQRLQREEEKRIQQENSNIVLQSLENGEEKDYTTTGKKKSANEMTRDDLLNWSLDDDTPIVRQNRGLKAKNTVRTLTEDEKKKYFEMQREVNHMKMVDSAKNKFNPRANEFKGKSKVLELNMNSDSDKYRDALELTFEQNRQTSVYSDEANFEKNLEDVLGIKLNDDSEKKVDSLNFDLNNLIVGGESKSKSKAKPRKADMTSRATDTTTKKKTAVKVVPPPDTTGIEDDFLDELLG</sequence>
<feature type="compositionally biased region" description="Polar residues" evidence="1">
    <location>
        <begin position="77"/>
        <end position="94"/>
    </location>
</feature>
<feature type="region of interest" description="Disordered" evidence="1">
    <location>
        <begin position="313"/>
        <end position="363"/>
    </location>
</feature>
<dbReference type="AlphaFoldDB" id="A0A9W7DG17"/>
<gene>
    <name evidence="2" type="ORF">Amon01_000459700</name>
</gene>
<dbReference type="EMBL" id="BSXU01002267">
    <property type="protein sequence ID" value="GMG35920.1"/>
    <property type="molecule type" value="Genomic_DNA"/>
</dbReference>
<evidence type="ECO:0000313" key="3">
    <source>
        <dbReference type="Proteomes" id="UP001165063"/>
    </source>
</evidence>
<accession>A0A9W7DG17</accession>
<feature type="compositionally biased region" description="Basic and acidic residues" evidence="1">
    <location>
        <begin position="64"/>
        <end position="76"/>
    </location>
</feature>
<dbReference type="Proteomes" id="UP001165063">
    <property type="component" value="Unassembled WGS sequence"/>
</dbReference>
<organism evidence="2 3">
    <name type="scientific">Ambrosiozyma monospora</name>
    <name type="common">Yeast</name>
    <name type="synonym">Endomycopsis monosporus</name>
    <dbReference type="NCBI Taxonomy" id="43982"/>
    <lineage>
        <taxon>Eukaryota</taxon>
        <taxon>Fungi</taxon>
        <taxon>Dikarya</taxon>
        <taxon>Ascomycota</taxon>
        <taxon>Saccharomycotina</taxon>
        <taxon>Pichiomycetes</taxon>
        <taxon>Pichiales</taxon>
        <taxon>Pichiaceae</taxon>
        <taxon>Ambrosiozyma</taxon>
    </lineage>
</organism>
<feature type="compositionally biased region" description="Polar residues" evidence="1">
    <location>
        <begin position="34"/>
        <end position="52"/>
    </location>
</feature>
<comment type="caution">
    <text evidence="2">The sequence shown here is derived from an EMBL/GenBank/DDBJ whole genome shotgun (WGS) entry which is preliminary data.</text>
</comment>
<feature type="compositionally biased region" description="Acidic residues" evidence="1">
    <location>
        <begin position="352"/>
        <end position="363"/>
    </location>
</feature>
<feature type="compositionally biased region" description="Basic and acidic residues" evidence="1">
    <location>
        <begin position="1"/>
        <end position="15"/>
    </location>
</feature>
<dbReference type="OrthoDB" id="3995709at2759"/>
<name>A0A9W7DG17_AMBMO</name>
<proteinExistence type="predicted"/>
<evidence type="ECO:0000256" key="1">
    <source>
        <dbReference type="SAM" id="MobiDB-lite"/>
    </source>
</evidence>
<evidence type="ECO:0000313" key="2">
    <source>
        <dbReference type="EMBL" id="GMG35920.1"/>
    </source>
</evidence>
<feature type="region of interest" description="Disordered" evidence="1">
    <location>
        <begin position="1"/>
        <end position="110"/>
    </location>
</feature>
<reference evidence="2" key="1">
    <citation type="submission" date="2023-04" db="EMBL/GenBank/DDBJ databases">
        <title>Ambrosiozyma monospora NBRC 1965.</title>
        <authorList>
            <person name="Ichikawa N."/>
            <person name="Sato H."/>
            <person name="Tonouchi N."/>
        </authorList>
    </citation>
    <scope>NUCLEOTIDE SEQUENCE</scope>
    <source>
        <strain evidence="2">NBRC 1965</strain>
    </source>
</reference>
<protein>
    <submittedName>
        <fullName evidence="2">Unnamed protein product</fullName>
    </submittedName>
</protein>